<accession>A0AAV9XVQ9</accession>
<protein>
    <recommendedName>
        <fullName evidence="6">PHD-type domain-containing protein</fullName>
    </recommendedName>
</protein>
<keyword evidence="2 4" id="KW-0863">Zinc-finger</keyword>
<keyword evidence="8" id="KW-1185">Reference proteome</keyword>
<name>A0AAV9XVQ9_9CRYT</name>
<evidence type="ECO:0000313" key="7">
    <source>
        <dbReference type="EMBL" id="KAK6587645.1"/>
    </source>
</evidence>
<dbReference type="InterPro" id="IPR011011">
    <property type="entry name" value="Znf_FYVE_PHD"/>
</dbReference>
<keyword evidence="5" id="KW-0175">Coiled coil</keyword>
<evidence type="ECO:0000256" key="1">
    <source>
        <dbReference type="ARBA" id="ARBA00022723"/>
    </source>
</evidence>
<feature type="domain" description="PHD-type" evidence="6">
    <location>
        <begin position="1891"/>
        <end position="1963"/>
    </location>
</feature>
<dbReference type="CDD" id="cd15517">
    <property type="entry name" value="PHD_TCF19_like"/>
    <property type="match status" value="1"/>
</dbReference>
<evidence type="ECO:0000259" key="6">
    <source>
        <dbReference type="PROSITE" id="PS50016"/>
    </source>
</evidence>
<dbReference type="SMART" id="SM00249">
    <property type="entry name" value="PHD"/>
    <property type="match status" value="1"/>
</dbReference>
<dbReference type="Gene3D" id="3.30.40.10">
    <property type="entry name" value="Zinc/RING finger domain, C3HC4 (zinc finger)"/>
    <property type="match status" value="1"/>
</dbReference>
<dbReference type="SUPFAM" id="SSF57903">
    <property type="entry name" value="FYVE/PHD zinc finger"/>
    <property type="match status" value="1"/>
</dbReference>
<dbReference type="Proteomes" id="UP001311799">
    <property type="component" value="Unassembled WGS sequence"/>
</dbReference>
<evidence type="ECO:0000256" key="5">
    <source>
        <dbReference type="SAM" id="Coils"/>
    </source>
</evidence>
<proteinExistence type="predicted"/>
<dbReference type="InterPro" id="IPR019786">
    <property type="entry name" value="Zinc_finger_PHD-type_CS"/>
</dbReference>
<comment type="caution">
    <text evidence="7">The sequence shown here is derived from an EMBL/GenBank/DDBJ whole genome shotgun (WGS) entry which is preliminary data.</text>
</comment>
<sequence length="2806" mass="326798">MRSMETDFNCLSGERLMGYISTNFSSESSSVQGELSAEKLLLSTLNDSKKSYYHTEKTRNFGRIESKRREFHLSLNNDCVQKSLASMSQVSKEEIKDRDLVKKTNNSFPVSYGKYREIALNQQLFLSFIDNWRKEVGIILNENYKEGRYTLEEGKELLQEGLIFQRQVRLPELESLSQAVKKASDFENKVKEAFSIGSKELNLDLGEIKPANKIQIKELRDLLKEGEECLFYSKCLDLLKFQLEKLKTWRKTVQSAIIEKNLDKCKDSMKDKDEIFIEVPGTDGLTEQIAASNWIEKVERSLSRPMRLNFAESLLNEPAAKFLNEKDVYAKRQLISRVNRALDWLNVVQSPPFVFNLVSACKGFTANDIPDSMQAIIVDAKKLMETTNDWKLPKPSDFEKIWLESLTLKISVPISKYMEPVYLRWKKWHRKFKRLMDGLCIYMEAQLILEEAEYTLCDFLDMSEYLPVLKSKIKESGDWLNESKDFLRSVSEYNTKQDIDDVSSSVWNTITGIKKGNEFTKHELQEVINFIQSQIGERLSYDKLKQLIDKGNELTIYDTSILQELSSCLDGCERWLKKGRELIKCSKSSNSNVSSIISLLLERSSILISSETEESLFAELNFLLWKLEIKEIQIPIDDDKLLSLIERLNCFKSHINFNSFKVEFKDIPDSSKLKIPESEKESSLEAEGSQRIENVIEDETHSDIDINLLTTEQINSSHWKKLKELGPILFVEKLEQIYKYWSSVASSYEKTKSRIECWNNLLDKLKILPVKMNKLEEKVKIIIDEYERICLSLSSGNKELIESKRMGHPLSLLFSYEELTKLAADIENIPVKIDNWDKWLKHIEDLNNSDILTLERFPYLSGCIYDNTDEDCSTSQIEMDYVNKHIELLNNNLISTSVWNITDFKRIFRDLKYTGKLINDLESCKKWMEEVESSENCSSKDLDYWKELLQKGKNLNIVDNNFLSNFESRLNISIEWDEIYKSVILEEINKPIRAKKTKLSSKKIPYYFAKLLVDIDYGIGERLNSFKELKESVNSYVILREKGIKYLEICHNERIQSRFSEILDKSPIEMNAFNESIVTTEVKRLNEFTSALKEFQNECLKHPILIEFTNYIQEEILLRDLNQKLINTLIIEEYHNLLSLTNNTTLDLLEPRVNDIDEGIELINYIEGNNLYSEHGSNSKIKSTPFSTKIIDEAEHKPNYSIDELKKIFSEELNFPKDIVFGDSLISEKYIDNRLFQQFKNSVKKAKQWLNIFNSLGFNVVNNSKTETFYNRTIPSNLLPKNFKSSIELLMDEYTENLGYHDTQNDNVENGPLAFRLDWNKILEPYLKMDYCNTDIIKRSNTLLNRLLEVFNPDLFNPRDLNEANNSSEDYSVYNVSLLSNLLHYMREKKSTNSRVYCKENYEEINNMVKSIINEKYFVYLPVNGGNDLEQLGNILNASVSDIENEKDKNLSNSQFESLNISNQGPQKRVKRSKNILEERVNESNVDGILDIVRKIPLPTIEMSLLLLSFAIKNIKFNLLEVKNLALTIELTFLWIALINHKFPSIFSSSDGFDFNSGDSTLNYRAKTSDIELEIWENLINFDFYDSRDNCNIENLCVQNYVDLNKDSGNKMSLRELIFLIEICDQMPIQTPFKTKLVVNLINILKWTLSAREAILLLPRNTILRPWLHIEGVNEEIETNRKNCRIINKILSKENEFTIEDDDINKIISNICSHENENHLNVDKVLEVELIKKIPRPRGRPKRESINSSKGEITPDEIYNSICSEYKVFDRISDNFPRSFYSWLKESEELLTDDFFPQMQTESEKNNIIQDFDYNNNGTNLKYGWINGYFYWYDKDKANKTEIDGSSDTLIQRIGMIDPNSYPKKSKYNNKLIIDFIISIEVFFSIENTPADLCSICSTFSTNFSENDTADFNHQLYWISCSECSRWYHKECAHSNAQNRKNFNFSKSIYNDTPWICQLCSLRGTTSSVQSEAIISQLRMGNNISLCHNNNKYIISQIKGKPEFCNQVQYEKYNNLQREIYSQENLKKLLFNSLFGPISYVQLYERNAIYNRFYLLNVWIHDFQNKFKWDIFDNSTYDPSIFVVENTIGDIDIREKVPLTKVKNESSELVETILLENQNIHKEKVANITENMSTSRKGRIIKNKISVKEMLNPKISLIKTKKGMKRRLLIPIHSTTRQIKRIHSSTSPTNTVQVNFRVVFREFNCENITVDPNSIGRLRKLEFRSEELDIHGMINLYLLGILTGVDQIVEMEWLYCILKYLTFFNKRFHDFNKNLESLKIINLPRDLSFINSLGLEKRFKWDEFKYILRFYSPNFPIKLNSSKNFYSGILSVRSNYFNLNSILRQFSLSSYSLNVYGERDTSKNGNEFENEVININSKNLKSEIEILLNNMVKSGVTFSEEEIICQILRTYYLESMLIFIRNQISNFYNNQLNPKPIFSHISNTNEHIKIWKETDAYLIEKYKIKFLPPEINNMVSEDLNESGRITRFQFFTSNCDLIRDIVEQCNEWSENYMKLKDNCDEFGIFVDLLKQGLSLPCVYPPVYSFGNVLASIESYEDFVDQVFCKFEKNSTSTELKESNIQKAKSGNVICSDKPSTPKFENIQVLKNIKKSLSELPIQKRDLNLKIEKMENNVSKFIESIKEKTPILKQTTSTESLISKLQLIKEEALLNVPIIVTNLPELRELLNSLPDFGSPHHNLLVRTQFLMSLQSPIAKLRKPLNPFPNVPVSPNYSGTHINANSNETISTEVRSTPFESIINSGNCNRTKTRLLENLITNSSQPLTSDKALIWQNVINNGVHQVNHCYYK</sequence>
<organism evidence="7 8">
    <name type="scientific">Cryptosporidium xiaoi</name>
    <dbReference type="NCBI Taxonomy" id="659607"/>
    <lineage>
        <taxon>Eukaryota</taxon>
        <taxon>Sar</taxon>
        <taxon>Alveolata</taxon>
        <taxon>Apicomplexa</taxon>
        <taxon>Conoidasida</taxon>
        <taxon>Coccidia</taxon>
        <taxon>Eucoccidiorida</taxon>
        <taxon>Eimeriorina</taxon>
        <taxon>Cryptosporidiidae</taxon>
        <taxon>Cryptosporidium</taxon>
    </lineage>
</organism>
<evidence type="ECO:0000313" key="8">
    <source>
        <dbReference type="Proteomes" id="UP001311799"/>
    </source>
</evidence>
<evidence type="ECO:0000256" key="3">
    <source>
        <dbReference type="ARBA" id="ARBA00022833"/>
    </source>
</evidence>
<dbReference type="PROSITE" id="PS50016">
    <property type="entry name" value="ZF_PHD_2"/>
    <property type="match status" value="1"/>
</dbReference>
<dbReference type="Pfam" id="PF08429">
    <property type="entry name" value="PLU-1"/>
    <property type="match status" value="1"/>
</dbReference>
<dbReference type="InterPro" id="IPR013083">
    <property type="entry name" value="Znf_RING/FYVE/PHD"/>
</dbReference>
<evidence type="ECO:0000256" key="2">
    <source>
        <dbReference type="ARBA" id="ARBA00022771"/>
    </source>
</evidence>
<dbReference type="EMBL" id="JAWDEY010000036">
    <property type="protein sequence ID" value="KAK6587645.1"/>
    <property type="molecule type" value="Genomic_DNA"/>
</dbReference>
<keyword evidence="3" id="KW-0862">Zinc</keyword>
<evidence type="ECO:0000256" key="4">
    <source>
        <dbReference type="PROSITE-ProRule" id="PRU00146"/>
    </source>
</evidence>
<dbReference type="PROSITE" id="PS01359">
    <property type="entry name" value="ZF_PHD_1"/>
    <property type="match status" value="1"/>
</dbReference>
<dbReference type="InterPro" id="IPR019787">
    <property type="entry name" value="Znf_PHD-finger"/>
</dbReference>
<dbReference type="GO" id="GO:0008270">
    <property type="term" value="F:zinc ion binding"/>
    <property type="evidence" value="ECO:0007669"/>
    <property type="project" value="UniProtKB-KW"/>
</dbReference>
<feature type="coiled-coil region" evidence="5">
    <location>
        <begin position="2612"/>
        <end position="2639"/>
    </location>
</feature>
<dbReference type="InterPro" id="IPR001965">
    <property type="entry name" value="Znf_PHD"/>
</dbReference>
<keyword evidence="1" id="KW-0479">Metal-binding</keyword>
<reference evidence="7 8" key="1">
    <citation type="submission" date="2023-10" db="EMBL/GenBank/DDBJ databases">
        <title>Comparative genomics analysis reveals potential genetic determinants of host preference in Cryptosporidium xiaoi.</title>
        <authorList>
            <person name="Xiao L."/>
            <person name="Li J."/>
        </authorList>
    </citation>
    <scope>NUCLEOTIDE SEQUENCE [LARGE SCALE GENOMIC DNA]</scope>
    <source>
        <strain evidence="7 8">52996</strain>
    </source>
</reference>
<dbReference type="InterPro" id="IPR013637">
    <property type="entry name" value="Lys_sp_deMease-like_dom"/>
</dbReference>
<gene>
    <name evidence="7" type="ORF">RS030_81285</name>
</gene>